<proteinExistence type="predicted"/>
<protein>
    <submittedName>
        <fullName evidence="2">Uncharacterized protein</fullName>
    </submittedName>
</protein>
<keyword evidence="1" id="KW-0472">Membrane</keyword>
<organism evidence="2 3">
    <name type="scientific">Pseudonocardia sulfidoxydans NBRC 16205</name>
    <dbReference type="NCBI Taxonomy" id="1223511"/>
    <lineage>
        <taxon>Bacteria</taxon>
        <taxon>Bacillati</taxon>
        <taxon>Actinomycetota</taxon>
        <taxon>Actinomycetes</taxon>
        <taxon>Pseudonocardiales</taxon>
        <taxon>Pseudonocardiaceae</taxon>
        <taxon>Pseudonocardia</taxon>
    </lineage>
</organism>
<keyword evidence="3" id="KW-1185">Reference proteome</keyword>
<dbReference type="AlphaFoldDB" id="A0A511DA12"/>
<evidence type="ECO:0000313" key="3">
    <source>
        <dbReference type="Proteomes" id="UP000321685"/>
    </source>
</evidence>
<keyword evidence="1" id="KW-0812">Transmembrane</keyword>
<feature type="transmembrane region" description="Helical" evidence="1">
    <location>
        <begin position="6"/>
        <end position="30"/>
    </location>
</feature>
<accession>A0A511DA12</accession>
<keyword evidence="1" id="KW-1133">Transmembrane helix</keyword>
<dbReference type="EMBL" id="BJVJ01000003">
    <property type="protein sequence ID" value="GEL21642.1"/>
    <property type="molecule type" value="Genomic_DNA"/>
</dbReference>
<dbReference type="Proteomes" id="UP000321685">
    <property type="component" value="Unassembled WGS sequence"/>
</dbReference>
<evidence type="ECO:0000256" key="1">
    <source>
        <dbReference type="SAM" id="Phobius"/>
    </source>
</evidence>
<gene>
    <name evidence="2" type="ORF">PSU4_05960</name>
</gene>
<dbReference type="RefSeq" id="WP_246114913.1">
    <property type="nucleotide sequence ID" value="NZ_BJVJ01000003.1"/>
</dbReference>
<comment type="caution">
    <text evidence="2">The sequence shown here is derived from an EMBL/GenBank/DDBJ whole genome shotgun (WGS) entry which is preliminary data.</text>
</comment>
<evidence type="ECO:0000313" key="2">
    <source>
        <dbReference type="EMBL" id="GEL21642.1"/>
    </source>
</evidence>
<sequence length="80" mass="8121">MSTGWIVGFVIGIVVVLVVVALVVPILVLAARIGKQAQAINAGLAEAEVNTRPLAALAETIDFADTITAGLARGRARLGG</sequence>
<reference evidence="2 3" key="1">
    <citation type="submission" date="2019-07" db="EMBL/GenBank/DDBJ databases">
        <title>Whole genome shotgun sequence of Pseudonocardia sulfidoxydans NBRC 16205.</title>
        <authorList>
            <person name="Hosoyama A."/>
            <person name="Uohara A."/>
            <person name="Ohji S."/>
            <person name="Ichikawa N."/>
        </authorList>
    </citation>
    <scope>NUCLEOTIDE SEQUENCE [LARGE SCALE GENOMIC DNA]</scope>
    <source>
        <strain evidence="2 3">NBRC 16205</strain>
    </source>
</reference>
<name>A0A511DA12_9PSEU</name>